<feature type="compositionally biased region" description="Acidic residues" evidence="6">
    <location>
        <begin position="1842"/>
        <end position="1851"/>
    </location>
</feature>
<evidence type="ECO:0000259" key="7">
    <source>
        <dbReference type="SMART" id="SM01281"/>
    </source>
</evidence>
<dbReference type="SMART" id="SM01281">
    <property type="entry name" value="Med12"/>
    <property type="match status" value="1"/>
</dbReference>
<evidence type="ECO:0000313" key="9">
    <source>
        <dbReference type="Proteomes" id="UP000822688"/>
    </source>
</evidence>
<dbReference type="GO" id="GO:0006357">
    <property type="term" value="P:regulation of transcription by RNA polymerase II"/>
    <property type="evidence" value="ECO:0007669"/>
    <property type="project" value="InterPro"/>
</dbReference>
<keyword evidence="4" id="KW-0804">Transcription</keyword>
<comment type="caution">
    <text evidence="8">The sequence shown here is derived from an EMBL/GenBank/DDBJ whole genome shotgun (WGS) entry which is preliminary data.</text>
</comment>
<protein>
    <recommendedName>
        <fullName evidence="7">Mediator complex subunit Med12 domain-containing protein</fullName>
    </recommendedName>
</protein>
<feature type="domain" description="Mediator complex subunit Med12" evidence="7">
    <location>
        <begin position="159"/>
        <end position="220"/>
    </location>
</feature>
<proteinExistence type="inferred from homology"/>
<dbReference type="EMBL" id="CM026423">
    <property type="protein sequence ID" value="KAG0582314.1"/>
    <property type="molecule type" value="Genomic_DNA"/>
</dbReference>
<feature type="compositionally biased region" description="Basic and acidic residues" evidence="6">
    <location>
        <begin position="1819"/>
        <end position="1831"/>
    </location>
</feature>
<evidence type="ECO:0000313" key="8">
    <source>
        <dbReference type="EMBL" id="KAG0582314.1"/>
    </source>
</evidence>
<organism evidence="8 9">
    <name type="scientific">Ceratodon purpureus</name>
    <name type="common">Fire moss</name>
    <name type="synonym">Dicranum purpureum</name>
    <dbReference type="NCBI Taxonomy" id="3225"/>
    <lineage>
        <taxon>Eukaryota</taxon>
        <taxon>Viridiplantae</taxon>
        <taxon>Streptophyta</taxon>
        <taxon>Embryophyta</taxon>
        <taxon>Bryophyta</taxon>
        <taxon>Bryophytina</taxon>
        <taxon>Bryopsida</taxon>
        <taxon>Dicranidae</taxon>
        <taxon>Pseudoditrichales</taxon>
        <taxon>Ditrichaceae</taxon>
        <taxon>Ceratodon</taxon>
    </lineage>
</organism>
<dbReference type="Pfam" id="PF09497">
    <property type="entry name" value="Med12"/>
    <property type="match status" value="1"/>
</dbReference>
<dbReference type="Proteomes" id="UP000822688">
    <property type="component" value="Chromosome 3"/>
</dbReference>
<dbReference type="OrthoDB" id="20828at2759"/>
<feature type="compositionally biased region" description="Basic and acidic residues" evidence="6">
    <location>
        <begin position="1852"/>
        <end position="1861"/>
    </location>
</feature>
<dbReference type="GO" id="GO:0016592">
    <property type="term" value="C:mediator complex"/>
    <property type="evidence" value="ECO:0007669"/>
    <property type="project" value="InterPro"/>
</dbReference>
<reference evidence="8" key="1">
    <citation type="submission" date="2020-06" db="EMBL/GenBank/DDBJ databases">
        <title>WGS assembly of Ceratodon purpureus strain R40.</title>
        <authorList>
            <person name="Carey S.B."/>
            <person name="Jenkins J."/>
            <person name="Shu S."/>
            <person name="Lovell J.T."/>
            <person name="Sreedasyam A."/>
            <person name="Maumus F."/>
            <person name="Tiley G.P."/>
            <person name="Fernandez-Pozo N."/>
            <person name="Barry K."/>
            <person name="Chen C."/>
            <person name="Wang M."/>
            <person name="Lipzen A."/>
            <person name="Daum C."/>
            <person name="Saski C.A."/>
            <person name="Payton A.C."/>
            <person name="Mcbreen J.C."/>
            <person name="Conrad R.E."/>
            <person name="Kollar L.M."/>
            <person name="Olsson S."/>
            <person name="Huttunen S."/>
            <person name="Landis J.B."/>
            <person name="Wickett N.J."/>
            <person name="Johnson M.G."/>
            <person name="Rensing S.A."/>
            <person name="Grimwood J."/>
            <person name="Schmutz J."/>
            <person name="Mcdaniel S.F."/>
        </authorList>
    </citation>
    <scope>NUCLEOTIDE SEQUENCE</scope>
    <source>
        <strain evidence="8">R40</strain>
    </source>
</reference>
<gene>
    <name evidence="8" type="ORF">KC19_3G051100</name>
</gene>
<name>A0A8T0IEX8_CERPU</name>
<feature type="compositionally biased region" description="Gly residues" evidence="6">
    <location>
        <begin position="1933"/>
        <end position="1942"/>
    </location>
</feature>
<keyword evidence="9" id="KW-1185">Reference proteome</keyword>
<feature type="region of interest" description="Disordered" evidence="6">
    <location>
        <begin position="1814"/>
        <end position="1872"/>
    </location>
</feature>
<evidence type="ECO:0000256" key="1">
    <source>
        <dbReference type="ARBA" id="ARBA00004123"/>
    </source>
</evidence>
<evidence type="ECO:0000256" key="4">
    <source>
        <dbReference type="ARBA" id="ARBA00023163"/>
    </source>
</evidence>
<keyword evidence="5" id="KW-0539">Nucleus</keyword>
<dbReference type="InterPro" id="IPR019035">
    <property type="entry name" value="Mediator_Med12"/>
</dbReference>
<evidence type="ECO:0000256" key="6">
    <source>
        <dbReference type="SAM" id="MobiDB-lite"/>
    </source>
</evidence>
<feature type="region of interest" description="Disordered" evidence="6">
    <location>
        <begin position="782"/>
        <end position="816"/>
    </location>
</feature>
<feature type="compositionally biased region" description="Basic and acidic residues" evidence="6">
    <location>
        <begin position="801"/>
        <end position="812"/>
    </location>
</feature>
<feature type="region of interest" description="Disordered" evidence="6">
    <location>
        <begin position="1922"/>
        <end position="1962"/>
    </location>
</feature>
<evidence type="ECO:0000256" key="5">
    <source>
        <dbReference type="ARBA" id="ARBA00023242"/>
    </source>
</evidence>
<evidence type="ECO:0000256" key="2">
    <source>
        <dbReference type="ARBA" id="ARBA00010289"/>
    </source>
</evidence>
<comment type="subcellular location">
    <subcellularLocation>
        <location evidence="1">Nucleus</location>
    </subcellularLocation>
</comment>
<feature type="compositionally biased region" description="Low complexity" evidence="6">
    <location>
        <begin position="1"/>
        <end position="10"/>
    </location>
</feature>
<dbReference type="PANTHER" id="PTHR46567">
    <property type="entry name" value="MEDIATOR OF RNA POLYMERASE II TRANSCRIPTION SUBUNIT 12"/>
    <property type="match status" value="1"/>
</dbReference>
<keyword evidence="3" id="KW-0805">Transcription regulation</keyword>
<comment type="similarity">
    <text evidence="2">Belongs to the Mediator complex subunit 12 family.</text>
</comment>
<evidence type="ECO:0000256" key="3">
    <source>
        <dbReference type="ARBA" id="ARBA00023015"/>
    </source>
</evidence>
<sequence length="2253" mass="246444">MHRYPAAAGGSSSGVPGGGGPPPARSSDPSFQNSSNFTFASRRTVPLQPYKLRCEREQLSARLGPPDFYPPTPNCAEEILNKDTCQIGYKELIDGIEEPKEALLSLTSNAALWARPNVVRYKESIRKRLRELNNALIRKRKAGQVYGVPLSGPLLAKSGVFPEHRTCGEDFRKKWIEDLSQRKRLRALAEHVPLGYQRRTIFEALIKHDVPLLRATWFIKIIYLNQVKPMSIGMSAGGPDKSQSKRVELWTKNVLEYTQWLLDDLCQTGGSSGTQSHILSTSGASVEREPDVLTKWRYVVRLAQWHYAEGLLNRTQVVDWALKQLQEKESVEALELLLPIVLELIDGISLSQIHSRTVIEICLHWLRKLSPLGNVSSPGDNSRHNQVADTLVKLLQYLVVVIPDTFVALDCFPLPHSVSMGSSESLAIESLYNNADRNLRMKPFDEDRSIVNAKGKRKLNSEVVVDESVDLIQRRTASLARAASPTLLRNNEGKIVQALDKALDKGDIAGAYRSVYDEEFCSSDNLPADWRADVTSRTAFNLSGPVNPSELYPVRFLCEWAVCDFRDSRGIVSKTVRKNCACRDMSRVYVAVSVLRMRTLEMDVKNGSRSLDSRLPEHFDGGVPVSRGGVPVQVRSRKDRKGHAAQTPVEHLVKQGDGNFSAPHDSTHSSVPIHDLIYAWLDQHELWQGDSSERLPLLLSELVREGLFSPGAYVRQLLCNGVLDKQSTAAEIARASRHRHLLQQLPSPDGGLNGVDDKSMGQSEALRMYRIERRLALDGLGIRRHKQQTQETGATGGSRGSDSRPPVHEFRDRKKSRTRKLKIAELKQLIGTSLLFPEVSLRMLTKQFEDKIGAGPSGSKRSAIAAYSSMEMRDATPGCEECSRAKRLKANDGKEWIATGSIICPVEEDESWWVKKGHPKPVENSIKLEPAVKPAPKQTTRGRPKPVRKTQSLAQMATNRIDSNQGASNPHVLESKVSCPIHHSSLEGGIAAQLKDNYSRMTGDLRALGEAMKRLRVAENRMLVSWLDCQVRSLLLNQGITFPNSQGHRRSANGGVPDSDSVDTGIWRLGDEQFAIIVYIMDVGNDLHTLVQLLLWLLPLAGISSSAPPSHVNHGIPAYAGASDSSPCGVGETAMLSCLQRYEGVLAAMDMLPQALSAVMQRAANVMAAVPGGRAGCSALLCYVRDLLKKYGSLASVQAWEKNWKASCDQRLRAELEALKAGDSEGGLGLVSSIDDRDDPIPPRLTGRPLRIGNSMKEIVQRNVERATQVIINSEREGGGDGMEDVFQAGHSLVVNVMHTIRQNSGGAPQDAALVASVVSTIVTYAGQSVASVLENLGYITPGETASASISAIKGGRRMLQFHIYCLQLLKGALDDRQIRMLEVAIANESNTIVQNGIGHLPGRAPRSQFHLSPETPESNSALTSDPGGAFGRPTMAAAAALALVTGLVVNGVTNLERMVSVLRVRDVLENLHLQKPGGLNSNGKVSSMGGNTKTESVPEAHISWFRVLIGDCRTVLGGLVADLLGEPAVLGLARLQRSMSLVAVFSPAYALFALALRRQQSIFVNNMGREETIIQAVLAAVNDIVAHEPFRDVCLRDTTALYRCLSGDSGEGKYAAILDAQGLELYKKVSAMVPLRARLFLHALLDRKMPEDDMQGQNRSNTSNGPGQIEQVVQVLDELQAATFHWQWVELRLLLNEQVILEKLKIHPQSAQDAVQAAMQGPDRQQLDECEKTFTEVVLTRLLVRPDAAALYSEVVHLLGKALEDYLILHVKWVLENNDMLLGRKSLRQLLDNYAARKGFSVGVRQVRAWDWQAPKQPKRDPSETSEKKQSSLQGGPASPEEGELEDEGMDWQKSEEKSSRQSTGALSGPSYKPFATEKALADLVLPCLARSSMDTRNGFAFELVKQMSNLEQHISNLSRNSGRTTASTVPGGDGILGSKGSGVRRGPRSGMDVGSPGLGRRLPGPVPEAVPVSPAALQTSIWLRLQFLLPLLPIILTEREQQSVPNKRQNLAPVLLRLLGTRVVQEEADPFFSWDSTSSSSDFERNSQATSAAAAASAGEPLFDRLLSILHALLSNTWAVWLKPRKGSVKPLRDISPFDKEAAERMQADVEHMQLPCGIRARLQAAFPLLPPTPVTTISAAPPQVPAAVLTQLQVRVSNSTGTSTSTGYPGSAQKSLYPLDNSVGKSKAVALPDSEMEVDPWTLLEDGVGASTGPVGGGEVGNLKACAWLKGAVRVRRTDLTYIGAVDEEP</sequence>
<feature type="region of interest" description="Disordered" evidence="6">
    <location>
        <begin position="1404"/>
        <end position="1428"/>
    </location>
</feature>
<feature type="region of interest" description="Disordered" evidence="6">
    <location>
        <begin position="1"/>
        <end position="38"/>
    </location>
</feature>
<dbReference type="GO" id="GO:0003712">
    <property type="term" value="F:transcription coregulator activity"/>
    <property type="evidence" value="ECO:0007669"/>
    <property type="project" value="InterPro"/>
</dbReference>
<dbReference type="PANTHER" id="PTHR46567:SF1">
    <property type="entry name" value="MEDIATOR OF RNA POLYMERASE II TRANSCRIPTION SUBUNIT 12"/>
    <property type="match status" value="1"/>
</dbReference>
<accession>A0A8T0IEX8</accession>